<feature type="signal peptide" evidence="1">
    <location>
        <begin position="1"/>
        <end position="23"/>
    </location>
</feature>
<dbReference type="Pfam" id="PF03781">
    <property type="entry name" value="FGE-sulfatase"/>
    <property type="match status" value="1"/>
</dbReference>
<dbReference type="AlphaFoldDB" id="Q2S7R7"/>
<accession>Q2S7R7</accession>
<gene>
    <name evidence="3" type="ordered locus">HCH_06677</name>
</gene>
<dbReference type="OrthoDB" id="9768004at2"/>
<dbReference type="PANTHER" id="PTHR23150">
    <property type="entry name" value="SULFATASE MODIFYING FACTOR 1, 2"/>
    <property type="match status" value="1"/>
</dbReference>
<dbReference type="HOGENOM" id="CLU_012431_2_3_6"/>
<protein>
    <submittedName>
        <fullName evidence="3">Uncharacterized conserved protein</fullName>
    </submittedName>
</protein>
<keyword evidence="4" id="KW-1185">Reference proteome</keyword>
<dbReference type="InterPro" id="IPR005532">
    <property type="entry name" value="SUMF_dom"/>
</dbReference>
<evidence type="ECO:0000259" key="2">
    <source>
        <dbReference type="Pfam" id="PF03781"/>
    </source>
</evidence>
<dbReference type="InterPro" id="IPR016187">
    <property type="entry name" value="CTDL_fold"/>
</dbReference>
<dbReference type="InterPro" id="IPR051043">
    <property type="entry name" value="Sulfatase_Mod_Factor_Kinase"/>
</dbReference>
<sequence>MRAITLTGCALLALTAGCSQMTAKNAPSRLQDSLRDGGAAPRMVIVPAGVGVVGDQPHGVSTDEGPRHEVVAQRPYAISATEVRFADYDRFAQATQRNLPSDEGWGRGDQPVINVSWDDAVAYTRWLSEQSGHSYRLPSEAEWEYAARGGTQTHYWWGDDYVQGVDHCDKDLGDCPAGTALFHPGPVGRFSANPYGLFDVSSNVAEWTLDCYHESHAGAGDSLAPRMDGDCSAKVVKGGTWMNASPYVQPSIRAGVGPEERVRTIGFRVLREIP</sequence>
<proteinExistence type="predicted"/>
<dbReference type="RefSeq" id="WP_011400359.1">
    <property type="nucleotide sequence ID" value="NC_007645.1"/>
</dbReference>
<evidence type="ECO:0000256" key="1">
    <source>
        <dbReference type="SAM" id="SignalP"/>
    </source>
</evidence>
<evidence type="ECO:0000313" key="4">
    <source>
        <dbReference type="Proteomes" id="UP000000238"/>
    </source>
</evidence>
<evidence type="ECO:0000313" key="3">
    <source>
        <dbReference type="EMBL" id="ABC33307.1"/>
    </source>
</evidence>
<reference evidence="3 4" key="1">
    <citation type="journal article" date="2005" name="Nucleic Acids Res.">
        <title>Genomic blueprint of Hahella chejuensis, a marine microbe producing an algicidal agent.</title>
        <authorList>
            <person name="Jeong H."/>
            <person name="Yim J.H."/>
            <person name="Lee C."/>
            <person name="Choi S.-H."/>
            <person name="Park Y.K."/>
            <person name="Yoon S.H."/>
            <person name="Hur C.-G."/>
            <person name="Kang H.-Y."/>
            <person name="Kim D."/>
            <person name="Lee H.H."/>
            <person name="Park K.H."/>
            <person name="Park S.-H."/>
            <person name="Park H.-S."/>
            <person name="Lee H.K."/>
            <person name="Oh T.K."/>
            <person name="Kim J.F."/>
        </authorList>
    </citation>
    <scope>NUCLEOTIDE SEQUENCE [LARGE SCALE GENOMIC DNA]</scope>
    <source>
        <strain evidence="3 4">KCTC 2396</strain>
    </source>
</reference>
<dbReference type="Proteomes" id="UP000000238">
    <property type="component" value="Chromosome"/>
</dbReference>
<dbReference type="KEGG" id="hch:HCH_06677"/>
<organism evidence="3 4">
    <name type="scientific">Hahella chejuensis (strain KCTC 2396)</name>
    <dbReference type="NCBI Taxonomy" id="349521"/>
    <lineage>
        <taxon>Bacteria</taxon>
        <taxon>Pseudomonadati</taxon>
        <taxon>Pseudomonadota</taxon>
        <taxon>Gammaproteobacteria</taxon>
        <taxon>Oceanospirillales</taxon>
        <taxon>Hahellaceae</taxon>
        <taxon>Hahella</taxon>
    </lineage>
</organism>
<dbReference type="GO" id="GO:0120147">
    <property type="term" value="F:formylglycine-generating oxidase activity"/>
    <property type="evidence" value="ECO:0007669"/>
    <property type="project" value="TreeGrafter"/>
</dbReference>
<dbReference type="InterPro" id="IPR042095">
    <property type="entry name" value="SUMF_sf"/>
</dbReference>
<dbReference type="EMBL" id="CP000155">
    <property type="protein sequence ID" value="ABC33307.1"/>
    <property type="molecule type" value="Genomic_DNA"/>
</dbReference>
<name>Q2S7R7_HAHCH</name>
<dbReference type="SUPFAM" id="SSF56436">
    <property type="entry name" value="C-type lectin-like"/>
    <property type="match status" value="1"/>
</dbReference>
<feature type="domain" description="Sulfatase-modifying factor enzyme-like" evidence="2">
    <location>
        <begin position="40"/>
        <end position="271"/>
    </location>
</feature>
<dbReference type="PROSITE" id="PS51257">
    <property type="entry name" value="PROKAR_LIPOPROTEIN"/>
    <property type="match status" value="1"/>
</dbReference>
<feature type="chain" id="PRO_5004214858" evidence="1">
    <location>
        <begin position="24"/>
        <end position="274"/>
    </location>
</feature>
<dbReference type="PANTHER" id="PTHR23150:SF35">
    <property type="entry name" value="BLL6746 PROTEIN"/>
    <property type="match status" value="1"/>
</dbReference>
<dbReference type="eggNOG" id="COG1262">
    <property type="taxonomic scope" value="Bacteria"/>
</dbReference>
<dbReference type="Gene3D" id="3.90.1580.10">
    <property type="entry name" value="paralog of FGE (formylglycine-generating enzyme)"/>
    <property type="match status" value="1"/>
</dbReference>
<keyword evidence="1" id="KW-0732">Signal</keyword>
<dbReference type="STRING" id="349521.HCH_06677"/>